<dbReference type="GeneID" id="16078743"/>
<dbReference type="Gene3D" id="1.20.58.80">
    <property type="entry name" value="Phosphotransferase system, lactose/cellobiose-type IIA subunit"/>
    <property type="match status" value="1"/>
</dbReference>
<keyword evidence="4" id="KW-1185">Reference proteome</keyword>
<feature type="compositionally biased region" description="Low complexity" evidence="1">
    <location>
        <begin position="237"/>
        <end position="265"/>
    </location>
</feature>
<reference evidence="3" key="1">
    <citation type="submission" date="2009-08" db="EMBL/GenBank/DDBJ databases">
        <title>Annotation of Salpingoeca rosetta.</title>
        <authorList>
            <consortium name="The Broad Institute Genome Sequencing Platform"/>
            <person name="Russ C."/>
            <person name="Cuomo C."/>
            <person name="Burger G."/>
            <person name="Gray M.W."/>
            <person name="Holland P.W.H."/>
            <person name="King N."/>
            <person name="Lang F.B.F."/>
            <person name="Roger A.J."/>
            <person name="Ruiz-Trillo I."/>
            <person name="Young S.K."/>
            <person name="Zeng Q."/>
            <person name="Gargeya S."/>
            <person name="Alvarado L."/>
            <person name="Berlin A."/>
            <person name="Chapman S.B."/>
            <person name="Chen Z."/>
            <person name="Freedman E."/>
            <person name="Gellesch M."/>
            <person name="Goldberg J."/>
            <person name="Griggs A."/>
            <person name="Gujja S."/>
            <person name="Heilman E."/>
            <person name="Heiman D."/>
            <person name="Howarth C."/>
            <person name="Mehta T."/>
            <person name="Neiman D."/>
            <person name="Pearson M."/>
            <person name="Roberts A."/>
            <person name="Saif S."/>
            <person name="Shea T."/>
            <person name="Shenoy N."/>
            <person name="Sisk P."/>
            <person name="Stolte C."/>
            <person name="Sykes S."/>
            <person name="White J."/>
            <person name="Yandava C."/>
            <person name="Haas B."/>
            <person name="Nusbaum C."/>
            <person name="Birren B."/>
        </authorList>
    </citation>
    <scope>NUCLEOTIDE SEQUENCE [LARGE SCALE GENOMIC DNA]</scope>
    <source>
        <strain evidence="3">ATCC 50818</strain>
    </source>
</reference>
<dbReference type="SUPFAM" id="SSF116846">
    <property type="entry name" value="MIT domain"/>
    <property type="match status" value="1"/>
</dbReference>
<proteinExistence type="predicted"/>
<evidence type="ECO:0000256" key="1">
    <source>
        <dbReference type="SAM" id="MobiDB-lite"/>
    </source>
</evidence>
<organism evidence="4">
    <name type="scientific">Salpingoeca rosetta (strain ATCC 50818 / BSB-021)</name>
    <dbReference type="NCBI Taxonomy" id="946362"/>
    <lineage>
        <taxon>Eukaryota</taxon>
        <taxon>Choanoflagellata</taxon>
        <taxon>Craspedida</taxon>
        <taxon>Salpingoecidae</taxon>
        <taxon>Salpingoeca</taxon>
    </lineage>
</organism>
<name>F2TX63_SALR5</name>
<dbReference type="OMA" id="HAAVEMD"/>
<feature type="region of interest" description="Disordered" evidence="1">
    <location>
        <begin position="237"/>
        <end position="276"/>
    </location>
</feature>
<dbReference type="InParanoid" id="F2TX63"/>
<dbReference type="InterPro" id="IPR007330">
    <property type="entry name" value="MIT_dom"/>
</dbReference>
<evidence type="ECO:0000313" key="3">
    <source>
        <dbReference type="EMBL" id="EGD75972.1"/>
    </source>
</evidence>
<dbReference type="EMBL" id="GL832956">
    <property type="protein sequence ID" value="EGD75972.1"/>
    <property type="molecule type" value="Genomic_DNA"/>
</dbReference>
<feature type="domain" description="MIT" evidence="2">
    <location>
        <begin position="7"/>
        <end position="84"/>
    </location>
</feature>
<sequence>MATTQKMHPRLEQASRFAHAAVEMDNLGNYKEAIGLYSHAIQNLDQALADPSFSQSRDSVKQCRASYAARVDSLHKEMSGALPVLPAPPTSNGGPASTALATPAQDPSVVDVGVEAVKAANRDGGKYLVQGYQTAKELNERHQITHTIASGVKSTYSAAVAANEKYKVVDNVKAGVSSAYGSAVQLNEKHQITKKVGTIASASVKKVGELNQEYRVTDRVGSALLGGLNYLATQSQQYLQGSSSSSSQAPPSSSSSSAQAPSTQPALPPQQPPSSQ</sequence>
<dbReference type="SMART" id="SM00745">
    <property type="entry name" value="MIT"/>
    <property type="match status" value="1"/>
</dbReference>
<dbReference type="Proteomes" id="UP000007799">
    <property type="component" value="Unassembled WGS sequence"/>
</dbReference>
<dbReference type="Pfam" id="PF04212">
    <property type="entry name" value="MIT"/>
    <property type="match status" value="1"/>
</dbReference>
<feature type="compositionally biased region" description="Pro residues" evidence="1">
    <location>
        <begin position="266"/>
        <end position="276"/>
    </location>
</feature>
<dbReference type="InterPro" id="IPR036181">
    <property type="entry name" value="MIT_dom_sf"/>
</dbReference>
<protein>
    <recommendedName>
        <fullName evidence="2">MIT domain-containing protein</fullName>
    </recommendedName>
</protein>
<dbReference type="OrthoDB" id="29072at2759"/>
<evidence type="ECO:0000259" key="2">
    <source>
        <dbReference type="SMART" id="SM00745"/>
    </source>
</evidence>
<gene>
    <name evidence="3" type="ORF">PTSG_00680</name>
</gene>
<evidence type="ECO:0000313" key="4">
    <source>
        <dbReference type="Proteomes" id="UP000007799"/>
    </source>
</evidence>
<accession>F2TX63</accession>
<dbReference type="RefSeq" id="XP_004998147.1">
    <property type="nucleotide sequence ID" value="XM_004998090.1"/>
</dbReference>
<feature type="region of interest" description="Disordered" evidence="1">
    <location>
        <begin position="84"/>
        <end position="104"/>
    </location>
</feature>
<dbReference type="AlphaFoldDB" id="F2TX63"/>
<dbReference type="KEGG" id="sre:PTSG_00680"/>